<keyword evidence="1" id="KW-0378">Hydrolase</keyword>
<evidence type="ECO:0000313" key="4">
    <source>
        <dbReference type="Proteomes" id="UP000243797"/>
    </source>
</evidence>
<proteinExistence type="predicted"/>
<name>A0A2K1R0V8_9PEZI</name>
<protein>
    <recommendedName>
        <fullName evidence="2">Alpha/beta hydrolase fold-3 domain-containing protein</fullName>
    </recommendedName>
</protein>
<dbReference type="STRING" id="2082308.A0A2K1R0V8"/>
<dbReference type="InParanoid" id="A0A2K1R0V8"/>
<dbReference type="Pfam" id="PF07859">
    <property type="entry name" value="Abhydrolase_3"/>
    <property type="match status" value="1"/>
</dbReference>
<dbReference type="InterPro" id="IPR029058">
    <property type="entry name" value="AB_hydrolase_fold"/>
</dbReference>
<gene>
    <name evidence="3" type="ORF">CAC42_2872</name>
</gene>
<keyword evidence="4" id="KW-1185">Reference proteome</keyword>
<reference evidence="3 4" key="1">
    <citation type="submission" date="2017-06" db="EMBL/GenBank/DDBJ databases">
        <title>Draft genome sequence of a variant of Elsinoe murrayae.</title>
        <authorList>
            <person name="Cheng Q."/>
        </authorList>
    </citation>
    <scope>NUCLEOTIDE SEQUENCE [LARGE SCALE GENOMIC DNA]</scope>
    <source>
        <strain evidence="3 4">CQ-2017a</strain>
    </source>
</reference>
<dbReference type="EMBL" id="NKHZ01000017">
    <property type="protein sequence ID" value="PNS20941.1"/>
    <property type="molecule type" value="Genomic_DNA"/>
</dbReference>
<dbReference type="OrthoDB" id="2152029at2759"/>
<dbReference type="AlphaFoldDB" id="A0A2K1R0V8"/>
<comment type="caution">
    <text evidence="3">The sequence shown here is derived from an EMBL/GenBank/DDBJ whole genome shotgun (WGS) entry which is preliminary data.</text>
</comment>
<sequence>MAPVSVTGLDKIRTLVALCRAFCNGWFMLLLRRGPTSKPLLKQFLYATLRSFTGSSTIEGDVFFRNLGANTEKVYLDGAKRLGFQPDTLMVKEGLRAHWIGNKGADRVILYFHGGGYVLAAGPGHVNWLHQQTCESYKAKPTSALMLSYALAPEAQYPTQLQQAAEALNWLLAQGGKRPSQIIIGGDSAGGNLALALFSHILHPHPQVPMVKLDEPLAGALLISPWVEFHPRDKLFEANKHNDFLGEGVADKWSSAFLGSAKTDEYAQPALAGSDWFFDLPRVVNKIFVYGGSLEVLIGSINSMASKLQSVHPKMEYLVEDGAVHTDFLIDGLVGYTEQTEGTRRIQQWLASV</sequence>
<evidence type="ECO:0000313" key="3">
    <source>
        <dbReference type="EMBL" id="PNS20941.1"/>
    </source>
</evidence>
<evidence type="ECO:0000259" key="2">
    <source>
        <dbReference type="Pfam" id="PF07859"/>
    </source>
</evidence>
<dbReference type="GO" id="GO:0016787">
    <property type="term" value="F:hydrolase activity"/>
    <property type="evidence" value="ECO:0007669"/>
    <property type="project" value="UniProtKB-KW"/>
</dbReference>
<dbReference type="InterPro" id="IPR050300">
    <property type="entry name" value="GDXG_lipolytic_enzyme"/>
</dbReference>
<dbReference type="PANTHER" id="PTHR48081">
    <property type="entry name" value="AB HYDROLASE SUPERFAMILY PROTEIN C4A8.06C"/>
    <property type="match status" value="1"/>
</dbReference>
<dbReference type="InterPro" id="IPR013094">
    <property type="entry name" value="AB_hydrolase_3"/>
</dbReference>
<organism evidence="3 4">
    <name type="scientific">Sphaceloma murrayae</name>
    <dbReference type="NCBI Taxonomy" id="2082308"/>
    <lineage>
        <taxon>Eukaryota</taxon>
        <taxon>Fungi</taxon>
        <taxon>Dikarya</taxon>
        <taxon>Ascomycota</taxon>
        <taxon>Pezizomycotina</taxon>
        <taxon>Dothideomycetes</taxon>
        <taxon>Dothideomycetidae</taxon>
        <taxon>Myriangiales</taxon>
        <taxon>Elsinoaceae</taxon>
        <taxon>Sphaceloma</taxon>
    </lineage>
</organism>
<dbReference type="SUPFAM" id="SSF53474">
    <property type="entry name" value="alpha/beta-Hydrolases"/>
    <property type="match status" value="1"/>
</dbReference>
<feature type="domain" description="Alpha/beta hydrolase fold-3" evidence="2">
    <location>
        <begin position="109"/>
        <end position="326"/>
    </location>
</feature>
<evidence type="ECO:0000256" key="1">
    <source>
        <dbReference type="ARBA" id="ARBA00022801"/>
    </source>
</evidence>
<dbReference type="Proteomes" id="UP000243797">
    <property type="component" value="Unassembled WGS sequence"/>
</dbReference>
<dbReference type="Gene3D" id="3.40.50.1820">
    <property type="entry name" value="alpha/beta hydrolase"/>
    <property type="match status" value="1"/>
</dbReference>
<dbReference type="PANTHER" id="PTHR48081:SF31">
    <property type="entry name" value="STERYL ACETYL HYDROLASE MUG81-RELATED"/>
    <property type="match status" value="1"/>
</dbReference>
<accession>A0A2K1R0V8</accession>